<dbReference type="Gene3D" id="3.10.105.10">
    <property type="entry name" value="Dipeptide-binding Protein, Domain 3"/>
    <property type="match status" value="1"/>
</dbReference>
<organism evidence="4 5">
    <name type="scientific">Hungatella hominis</name>
    <dbReference type="NCBI Taxonomy" id="2763050"/>
    <lineage>
        <taxon>Bacteria</taxon>
        <taxon>Bacillati</taxon>
        <taxon>Bacillota</taxon>
        <taxon>Clostridia</taxon>
        <taxon>Lachnospirales</taxon>
        <taxon>Lachnospiraceae</taxon>
        <taxon>Hungatella</taxon>
    </lineage>
</organism>
<dbReference type="CDD" id="cd00995">
    <property type="entry name" value="PBP2_NikA_DppA_OppA_like"/>
    <property type="match status" value="1"/>
</dbReference>
<dbReference type="Gene3D" id="3.40.190.10">
    <property type="entry name" value="Periplasmic binding protein-like II"/>
    <property type="match status" value="1"/>
</dbReference>
<dbReference type="PROSITE" id="PS51257">
    <property type="entry name" value="PROKAR_LIPOPROTEIN"/>
    <property type="match status" value="1"/>
</dbReference>
<dbReference type="Proteomes" id="UP000634672">
    <property type="component" value="Unassembled WGS sequence"/>
</dbReference>
<keyword evidence="2" id="KW-0732">Signal</keyword>
<reference evidence="4 5" key="1">
    <citation type="submission" date="2020-08" db="EMBL/GenBank/DDBJ databases">
        <title>Genome public.</title>
        <authorList>
            <person name="Liu C."/>
            <person name="Sun Q."/>
        </authorList>
    </citation>
    <scope>NUCLEOTIDE SEQUENCE [LARGE SCALE GENOMIC DNA]</scope>
    <source>
        <strain evidence="4 5">NSJ-66</strain>
    </source>
</reference>
<proteinExistence type="predicted"/>
<evidence type="ECO:0000256" key="2">
    <source>
        <dbReference type="SAM" id="SignalP"/>
    </source>
</evidence>
<dbReference type="PIRSF" id="PIRSF002741">
    <property type="entry name" value="MppA"/>
    <property type="match status" value="1"/>
</dbReference>
<feature type="chain" id="PRO_5045400149" evidence="2">
    <location>
        <begin position="22"/>
        <end position="541"/>
    </location>
</feature>
<dbReference type="EMBL" id="JACOPB010000001">
    <property type="protein sequence ID" value="MBC5707097.1"/>
    <property type="molecule type" value="Genomic_DNA"/>
</dbReference>
<comment type="caution">
    <text evidence="4">The sequence shown here is derived from an EMBL/GenBank/DDBJ whole genome shotgun (WGS) entry which is preliminary data.</text>
</comment>
<dbReference type="Gene3D" id="3.90.76.10">
    <property type="entry name" value="Dipeptide-binding Protein, Domain 1"/>
    <property type="match status" value="1"/>
</dbReference>
<feature type="signal peptide" evidence="2">
    <location>
        <begin position="1"/>
        <end position="21"/>
    </location>
</feature>
<dbReference type="Pfam" id="PF00496">
    <property type="entry name" value="SBP_bac_5"/>
    <property type="match status" value="1"/>
</dbReference>
<gene>
    <name evidence="4" type="ORF">H8S75_03925</name>
</gene>
<feature type="region of interest" description="Disordered" evidence="1">
    <location>
        <begin position="28"/>
        <end position="56"/>
    </location>
</feature>
<feature type="domain" description="Solute-binding protein family 5" evidence="3">
    <location>
        <begin position="102"/>
        <end position="435"/>
    </location>
</feature>
<evidence type="ECO:0000313" key="4">
    <source>
        <dbReference type="EMBL" id="MBC5707097.1"/>
    </source>
</evidence>
<dbReference type="PANTHER" id="PTHR30290">
    <property type="entry name" value="PERIPLASMIC BINDING COMPONENT OF ABC TRANSPORTER"/>
    <property type="match status" value="1"/>
</dbReference>
<evidence type="ECO:0000259" key="3">
    <source>
        <dbReference type="Pfam" id="PF00496"/>
    </source>
</evidence>
<evidence type="ECO:0000256" key="1">
    <source>
        <dbReference type="SAM" id="MobiDB-lite"/>
    </source>
</evidence>
<accession>A0ABR7H1S1</accession>
<name>A0ABR7H1S1_9FIRM</name>
<sequence>MKKLGALLLAAALVMSMTACGGGNKNTGEGTAAPAGESSTNAGTKAETKAGESGGEKTLNVGTINVLGTFMPGSENEVCHWGCYLVYDYLFYYDEDNNPFSDILKEWHYEEDGTTFVMECRDDVYFANGDQMTGDDVLFSIKTLVDRETNQAAYYATVDWDKSYVSEDGFTVYLANTQEFGPGIINMGVVYLLDQSWCEETGFDNIDPWLNAPNGSGPYEVAEYVTDSYVTLKRRDSYWGEFTGADTVKINHYAEDSAMYMALETGEIDLALNIAESDYSRALADDKIAVMATHEGENILLALDNNNQYMKDENVRLAIAYGVNWQDVAESARGELAEVPGSIITSVSPYYKDTGVYEYDLEKAKQYMEAAGYVTDGSTVNFTLNMTTVDQAVKTNAATVIQFYLQQLGINLQMNFTDFPTAFSAWLSEGGTDLNFQDSDTGSVCGEPYISLRFFPAELATFPFAAISDETFVTLYKEANYTTDDNVRKEKYAELQQYVHDHAMIIPLYESVDAVAYNPEKIESISLHSAVSANLRYVILK</sequence>
<evidence type="ECO:0000313" key="5">
    <source>
        <dbReference type="Proteomes" id="UP000634672"/>
    </source>
</evidence>
<dbReference type="InterPro" id="IPR000914">
    <property type="entry name" value="SBP_5_dom"/>
</dbReference>
<dbReference type="SUPFAM" id="SSF53850">
    <property type="entry name" value="Periplasmic binding protein-like II"/>
    <property type="match status" value="1"/>
</dbReference>
<dbReference type="InterPro" id="IPR030678">
    <property type="entry name" value="Peptide/Ni-bd"/>
</dbReference>
<keyword evidence="5" id="KW-1185">Reference proteome</keyword>
<dbReference type="InterPro" id="IPR039424">
    <property type="entry name" value="SBP_5"/>
</dbReference>
<protein>
    <submittedName>
        <fullName evidence="4">ABC transporter substrate-binding protein</fullName>
    </submittedName>
</protein>
<dbReference type="RefSeq" id="WP_187019445.1">
    <property type="nucleotide sequence ID" value="NZ_JACOPB010000001.1"/>
</dbReference>